<dbReference type="EMBL" id="WNME01000019">
    <property type="protein sequence ID" value="MUB65909.1"/>
    <property type="molecule type" value="Genomic_DNA"/>
</dbReference>
<protein>
    <recommendedName>
        <fullName evidence="3">Flagellar assembly protein H</fullName>
    </recommendedName>
</protein>
<gene>
    <name evidence="1" type="ORF">GNE07_23065</name>
</gene>
<accession>A0AAW9WLC9</accession>
<name>A0AAW9WLC9_9FIRM</name>
<evidence type="ECO:0000313" key="2">
    <source>
        <dbReference type="Proteomes" id="UP000434223"/>
    </source>
</evidence>
<dbReference type="RefSeq" id="WP_055651105.1">
    <property type="nucleotide sequence ID" value="NZ_CZAZ01000021.1"/>
</dbReference>
<evidence type="ECO:0008006" key="3">
    <source>
        <dbReference type="Google" id="ProtNLM"/>
    </source>
</evidence>
<sequence>MEEIAYQNKDITSKLMAETLKGKSLAAFGLPELKIVDILPTNLPVIESNELRLDNLFLLNDGSLAIIDYESSFSRENFVKYLNYIARVIRRFAVRRELKDLKQLKMVVIYTADVERAEERYDLGGLILIVESAYLIHLDGSQIYDRLKHKIDAGEKLAEEELMELMILPLTVKGKKRKQETIEKAVTLGKRLPDREGQLKVIAGILTFTDKVIDRAYAKKLEEEMQMTLVGQMLMDEGYQRGMEKGMEKGIQVFIQDNVSENVPEQRIIQKLQANFSLMEKDAINYYTRFSKQTPN</sequence>
<reference evidence="1 2" key="1">
    <citation type="submission" date="2019-09" db="EMBL/GenBank/DDBJ databases">
        <title>Draft genome sequencing of Hungatella hathewayi 123Y-2.</title>
        <authorList>
            <person name="Lv Q."/>
            <person name="Li S."/>
        </authorList>
    </citation>
    <scope>NUCLEOTIDE SEQUENCE [LARGE SCALE GENOMIC DNA]</scope>
    <source>
        <strain evidence="1 2">123Y-2</strain>
    </source>
</reference>
<comment type="caution">
    <text evidence="1">The sequence shown here is derived from an EMBL/GenBank/DDBJ whole genome shotgun (WGS) entry which is preliminary data.</text>
</comment>
<evidence type="ECO:0000313" key="1">
    <source>
        <dbReference type="EMBL" id="MUB65909.1"/>
    </source>
</evidence>
<organism evidence="1 2">
    <name type="scientific">Hungatella hathewayi</name>
    <dbReference type="NCBI Taxonomy" id="154046"/>
    <lineage>
        <taxon>Bacteria</taxon>
        <taxon>Bacillati</taxon>
        <taxon>Bacillota</taxon>
        <taxon>Clostridia</taxon>
        <taxon>Lachnospirales</taxon>
        <taxon>Lachnospiraceae</taxon>
        <taxon>Hungatella</taxon>
    </lineage>
</organism>
<dbReference type="Proteomes" id="UP000434223">
    <property type="component" value="Unassembled WGS sequence"/>
</dbReference>
<proteinExistence type="predicted"/>
<dbReference type="AlphaFoldDB" id="A0AAW9WLC9"/>